<dbReference type="Proteomes" id="UP000010792">
    <property type="component" value="Chromosome"/>
</dbReference>
<sequence length="163" mass="17050">MAPLSAPVRRFVPATPVSLPRSDGEVVSAGFPGPGVSSGLRVGPEDPATPSPSTPLCAAQARPARTFGHQKQVAGPKPSRFPRVAGGRPFSADPDGEGARRPSTTSAGPTSPGRLLVYPRRDGLSLHHFRATGTIGALIILKLLIFLDPLREVFPSFSSIRTP</sequence>
<name>L0NKR4_9HYPH</name>
<evidence type="ECO:0000256" key="1">
    <source>
        <dbReference type="SAM" id="MobiDB-lite"/>
    </source>
</evidence>
<accession>L0NKR4</accession>
<dbReference type="KEGG" id="rht:NT26_3936"/>
<keyword evidence="3" id="KW-1185">Reference proteome</keyword>
<reference evidence="2 3" key="1">
    <citation type="journal article" date="2013" name="Genome Biol. Evol.">
        <title>Life in an arsenic-containing gold mine: genome and physiology of the autotrophic arsenite-oxidizing bacterium rhizobium sp. NT-26.</title>
        <authorList>
            <person name="Andres J."/>
            <person name="Arsene-Ploetze F."/>
            <person name="Barbe V."/>
            <person name="Brochier-Armanet C."/>
            <person name="Cleiss-Arnold J."/>
            <person name="Coppee J.Y."/>
            <person name="Dillies M.A."/>
            <person name="Geist"/>
            <person name="L"/>
            <person name="Joublin A."/>
            <person name="Koechler S."/>
            <person name="Lassalle F."/>
            <person name="Marchal M."/>
            <person name="Medigue C."/>
            <person name="Muller D."/>
            <person name="Nesme X."/>
            <person name="Plewniak F."/>
            <person name="Proux C."/>
            <person name="Ramirez-Bahena M.H."/>
            <person name="Schenowitz C."/>
            <person name="Sismeiro O."/>
            <person name="Vallenet D."/>
            <person name="Santini J.M."/>
            <person name="Bertin P.N."/>
        </authorList>
    </citation>
    <scope>NUCLEOTIDE SEQUENCE [LARGE SCALE GENOMIC DNA]</scope>
    <source>
        <strain evidence="2 3">NT-26</strain>
    </source>
</reference>
<evidence type="ECO:0000313" key="3">
    <source>
        <dbReference type="Proteomes" id="UP000010792"/>
    </source>
</evidence>
<evidence type="ECO:0000313" key="2">
    <source>
        <dbReference type="EMBL" id="CCF21658.1"/>
    </source>
</evidence>
<dbReference type="EMBL" id="FO082820">
    <property type="protein sequence ID" value="CCF21658.1"/>
    <property type="molecule type" value="Genomic_DNA"/>
</dbReference>
<gene>
    <name evidence="2" type="ORF">NT26_3936</name>
</gene>
<organism evidence="2 3">
    <name type="scientific">Pseudorhizobium banfieldiae</name>
    <dbReference type="NCBI Taxonomy" id="1125847"/>
    <lineage>
        <taxon>Bacteria</taxon>
        <taxon>Pseudomonadati</taxon>
        <taxon>Pseudomonadota</taxon>
        <taxon>Alphaproteobacteria</taxon>
        <taxon>Hyphomicrobiales</taxon>
        <taxon>Rhizobiaceae</taxon>
        <taxon>Rhizobium/Agrobacterium group</taxon>
        <taxon>Pseudorhizobium</taxon>
    </lineage>
</organism>
<feature type="region of interest" description="Disordered" evidence="1">
    <location>
        <begin position="1"/>
        <end position="116"/>
    </location>
</feature>
<proteinExistence type="predicted"/>
<protein>
    <submittedName>
        <fullName evidence="2">Uncharacterized protein</fullName>
    </submittedName>
</protein>
<dbReference type="AlphaFoldDB" id="L0NKR4"/>